<evidence type="ECO:0000259" key="4">
    <source>
        <dbReference type="SMART" id="SM00418"/>
    </source>
</evidence>
<dbReference type="InterPro" id="IPR011991">
    <property type="entry name" value="ArsR-like_HTH"/>
</dbReference>
<evidence type="ECO:0000256" key="3">
    <source>
        <dbReference type="ARBA" id="ARBA00023163"/>
    </source>
</evidence>
<accession>A0A6L9UGD8</accession>
<evidence type="ECO:0000256" key="1">
    <source>
        <dbReference type="ARBA" id="ARBA00023015"/>
    </source>
</evidence>
<dbReference type="CDD" id="cd00090">
    <property type="entry name" value="HTH_ARSR"/>
    <property type="match status" value="1"/>
</dbReference>
<evidence type="ECO:0000313" key="6">
    <source>
        <dbReference type="Proteomes" id="UP000483035"/>
    </source>
</evidence>
<dbReference type="Pfam" id="PF12840">
    <property type="entry name" value="HTH_20"/>
    <property type="match status" value="1"/>
</dbReference>
<keyword evidence="2" id="KW-0238">DNA-binding</keyword>
<dbReference type="RefSeq" id="WP_163993619.1">
    <property type="nucleotide sequence ID" value="NZ_WUEY01000029.1"/>
</dbReference>
<organism evidence="5 6">
    <name type="scientific">Rhizobium lusitanum</name>
    <dbReference type="NCBI Taxonomy" id="293958"/>
    <lineage>
        <taxon>Bacteria</taxon>
        <taxon>Pseudomonadati</taxon>
        <taxon>Pseudomonadota</taxon>
        <taxon>Alphaproteobacteria</taxon>
        <taxon>Hyphomicrobiales</taxon>
        <taxon>Rhizobiaceae</taxon>
        <taxon>Rhizobium/Agrobacterium group</taxon>
        <taxon>Rhizobium</taxon>
    </lineage>
</organism>
<feature type="domain" description="HTH arsR-type" evidence="4">
    <location>
        <begin position="16"/>
        <end position="93"/>
    </location>
</feature>
<dbReference type="InterPro" id="IPR001845">
    <property type="entry name" value="HTH_ArsR_DNA-bd_dom"/>
</dbReference>
<proteinExistence type="predicted"/>
<dbReference type="GO" id="GO:0003700">
    <property type="term" value="F:DNA-binding transcription factor activity"/>
    <property type="evidence" value="ECO:0007669"/>
    <property type="project" value="InterPro"/>
</dbReference>
<dbReference type="InterPro" id="IPR036388">
    <property type="entry name" value="WH-like_DNA-bd_sf"/>
</dbReference>
<dbReference type="InterPro" id="IPR036390">
    <property type="entry name" value="WH_DNA-bd_sf"/>
</dbReference>
<dbReference type="InterPro" id="IPR051081">
    <property type="entry name" value="HTH_MetalResp_TranReg"/>
</dbReference>
<comment type="caution">
    <text evidence="5">The sequence shown here is derived from an EMBL/GenBank/DDBJ whole genome shotgun (WGS) entry which is preliminary data.</text>
</comment>
<dbReference type="PANTHER" id="PTHR33154:SF12">
    <property type="entry name" value="TRANSCRIPTIONAL REGULATORY PROTEIN"/>
    <property type="match status" value="1"/>
</dbReference>
<dbReference type="PRINTS" id="PR00778">
    <property type="entry name" value="HTHARSR"/>
</dbReference>
<sequence>MRSPSHPGDDVVDLSAVLEALSEPTRRQIVARLANQPEAACSSFVDCASKSNLTYHFNRLREAGVISVRKEAQFRLISLRREALQARFPGLLDAILAADRIDGERFD</sequence>
<reference evidence="5 6" key="1">
    <citation type="submission" date="2019-12" db="EMBL/GenBank/DDBJ databases">
        <title>Rhizobium genotypes associated with high levels of biological nitrogen fixation by grain legumes in a temperate-maritime cropping system.</title>
        <authorList>
            <person name="Maluk M."/>
            <person name="Francesc Ferrando Molina F."/>
            <person name="Lopez Del Egido L."/>
            <person name="Lafos M."/>
            <person name="Langarica-Fuentes A."/>
            <person name="Gebre Yohannes G."/>
            <person name="Young M.W."/>
            <person name="Martin P."/>
            <person name="Gantlett R."/>
            <person name="Kenicer G."/>
            <person name="Hawes C."/>
            <person name="Begg G.S."/>
            <person name="Quilliam R.S."/>
            <person name="Squire G.R."/>
            <person name="Poole P.S."/>
            <person name="Young P.W."/>
            <person name="Iannetta P.M."/>
            <person name="James E.K."/>
        </authorList>
    </citation>
    <scope>NUCLEOTIDE SEQUENCE [LARGE SCALE GENOMIC DNA]</scope>
    <source>
        <strain evidence="5 6">JHI1118</strain>
    </source>
</reference>
<keyword evidence="3" id="KW-0804">Transcription</keyword>
<name>A0A6L9UGD8_9HYPH</name>
<dbReference type="PANTHER" id="PTHR33154">
    <property type="entry name" value="TRANSCRIPTIONAL REGULATOR, ARSR FAMILY"/>
    <property type="match status" value="1"/>
</dbReference>
<evidence type="ECO:0000313" key="5">
    <source>
        <dbReference type="EMBL" id="NEI74391.1"/>
    </source>
</evidence>
<dbReference type="Proteomes" id="UP000483035">
    <property type="component" value="Unassembled WGS sequence"/>
</dbReference>
<dbReference type="EMBL" id="WUEY01000029">
    <property type="protein sequence ID" value="NEI74391.1"/>
    <property type="molecule type" value="Genomic_DNA"/>
</dbReference>
<dbReference type="SMART" id="SM00418">
    <property type="entry name" value="HTH_ARSR"/>
    <property type="match status" value="1"/>
</dbReference>
<dbReference type="AlphaFoldDB" id="A0A6L9UGD8"/>
<dbReference type="SUPFAM" id="SSF46785">
    <property type="entry name" value="Winged helix' DNA-binding domain"/>
    <property type="match status" value="1"/>
</dbReference>
<dbReference type="GO" id="GO:0003677">
    <property type="term" value="F:DNA binding"/>
    <property type="evidence" value="ECO:0007669"/>
    <property type="project" value="UniProtKB-KW"/>
</dbReference>
<protein>
    <submittedName>
        <fullName evidence="5">Helix-turn-helix domain-containing protein</fullName>
    </submittedName>
</protein>
<evidence type="ECO:0000256" key="2">
    <source>
        <dbReference type="ARBA" id="ARBA00023125"/>
    </source>
</evidence>
<dbReference type="Gene3D" id="1.10.10.10">
    <property type="entry name" value="Winged helix-like DNA-binding domain superfamily/Winged helix DNA-binding domain"/>
    <property type="match status" value="1"/>
</dbReference>
<gene>
    <name evidence="5" type="ORF">GR212_33085</name>
</gene>
<keyword evidence="1" id="KW-0805">Transcription regulation</keyword>